<dbReference type="EMBL" id="JARBHB010000003">
    <property type="protein sequence ID" value="KAJ8889204.1"/>
    <property type="molecule type" value="Genomic_DNA"/>
</dbReference>
<reference evidence="2 3" key="1">
    <citation type="submission" date="2023-02" db="EMBL/GenBank/DDBJ databases">
        <title>LHISI_Scaffold_Assembly.</title>
        <authorList>
            <person name="Stuart O.P."/>
            <person name="Cleave R."/>
            <person name="Magrath M.J.L."/>
            <person name="Mikheyev A.S."/>
        </authorList>
    </citation>
    <scope>NUCLEOTIDE SEQUENCE [LARGE SCALE GENOMIC DNA]</scope>
    <source>
        <strain evidence="2">Daus_M_001</strain>
        <tissue evidence="2">Leg muscle</tissue>
    </source>
</reference>
<comment type="caution">
    <text evidence="2">The sequence shown here is derived from an EMBL/GenBank/DDBJ whole genome shotgun (WGS) entry which is preliminary data.</text>
</comment>
<dbReference type="Proteomes" id="UP001159363">
    <property type="component" value="Chromosome 3"/>
</dbReference>
<protein>
    <submittedName>
        <fullName evidence="2">Uncharacterized protein</fullName>
    </submittedName>
</protein>
<keyword evidence="3" id="KW-1185">Reference proteome</keyword>
<organism evidence="2 3">
    <name type="scientific">Dryococelus australis</name>
    <dbReference type="NCBI Taxonomy" id="614101"/>
    <lineage>
        <taxon>Eukaryota</taxon>
        <taxon>Metazoa</taxon>
        <taxon>Ecdysozoa</taxon>
        <taxon>Arthropoda</taxon>
        <taxon>Hexapoda</taxon>
        <taxon>Insecta</taxon>
        <taxon>Pterygota</taxon>
        <taxon>Neoptera</taxon>
        <taxon>Polyneoptera</taxon>
        <taxon>Phasmatodea</taxon>
        <taxon>Verophasmatodea</taxon>
        <taxon>Anareolatae</taxon>
        <taxon>Phasmatidae</taxon>
        <taxon>Eurycanthinae</taxon>
        <taxon>Dryococelus</taxon>
    </lineage>
</organism>
<evidence type="ECO:0000256" key="1">
    <source>
        <dbReference type="SAM" id="MobiDB-lite"/>
    </source>
</evidence>
<gene>
    <name evidence="2" type="ORF">PR048_008702</name>
</gene>
<evidence type="ECO:0000313" key="3">
    <source>
        <dbReference type="Proteomes" id="UP001159363"/>
    </source>
</evidence>
<sequence length="597" mass="66359">MNANHVIFNGATGGIRKIEWPALLRAQLEVGELPQAVFLGFDDSSITGDQPSVGVCIEPSTDECEARLSGVCFLSYCAVRHDGNTERLARRSDEALGVRVSVAHIAPTLLDLRRGKGAIPLLRIPPNSCLEHLTSNTCRDSSWWDRFLIAAQHQSPSSGTVSGIAVCGCTYPMKFTNEEKLGALLIYEMPSKPPNCLLKSILIGRPSHGKRYEEFAHISCHEGIGIPQHECDERLLKDVHNKPYKTGNAMTGAILARYTGRYGGPCSFSESGIVTWWGEGAAVAEWLACSPPAKANRMQSPTGLFPDFRKWESCRTMPLVSGFSRGYSIYPRPLSFRRFSILTSITAIGSQDLDFKILPNLFSHSLRLAPTGDYHSVIAWSGEIWAAHNFEVLEADEGEVSGAGMHGRAKWDITEKARPISGIVRHAPPRIEPGSPWWRRITCNTRVITRHQAKLRSTVFAGAGVVSPLAAAWMRSHALLTELHVLGVHSVCAPRMPRQVTILTTTPSSHHLHPLRAVFEALEKLMRFLLRPIAAIPKSKRGEIGLGDKRENKGGQKECEKTPRDRTRETREKIKENGRNMRKPQDIERARERDRRE</sequence>
<accession>A0ABQ9HXW0</accession>
<proteinExistence type="predicted"/>
<evidence type="ECO:0000313" key="2">
    <source>
        <dbReference type="EMBL" id="KAJ8889204.1"/>
    </source>
</evidence>
<name>A0ABQ9HXW0_9NEOP</name>
<feature type="region of interest" description="Disordered" evidence="1">
    <location>
        <begin position="543"/>
        <end position="597"/>
    </location>
</feature>